<dbReference type="InterPro" id="IPR003797">
    <property type="entry name" value="DegV"/>
</dbReference>
<accession>A0A8J7KKR2</accession>
<name>A0A8J7KKR2_9BACL</name>
<keyword evidence="4" id="KW-1185">Reference proteome</keyword>
<dbReference type="InterPro" id="IPR050270">
    <property type="entry name" value="DegV_domain_contain"/>
</dbReference>
<dbReference type="RefSeq" id="WP_194561788.1">
    <property type="nucleotide sequence ID" value="NZ_JADKPV010000001.1"/>
</dbReference>
<reference evidence="3" key="1">
    <citation type="submission" date="2020-11" db="EMBL/GenBank/DDBJ databases">
        <title>Multidrug resistant novel bacterium Savagea serpentis sp. nov., isolated from the scats of a vine snake (Ahaetulla nasuta).</title>
        <authorList>
            <person name="Venkata Ramana V."/>
            <person name="Vikas Patil S."/>
            <person name="Yogita Lugani V."/>
        </authorList>
    </citation>
    <scope>NUCLEOTIDE SEQUENCE</scope>
    <source>
        <strain evidence="3">SN6</strain>
    </source>
</reference>
<dbReference type="InterPro" id="IPR043168">
    <property type="entry name" value="DegV_C"/>
</dbReference>
<dbReference type="EMBL" id="JADKPV010000001">
    <property type="protein sequence ID" value="MBF4500344.1"/>
    <property type="molecule type" value="Genomic_DNA"/>
</dbReference>
<evidence type="ECO:0000313" key="3">
    <source>
        <dbReference type="EMBL" id="MBF4500344.1"/>
    </source>
</evidence>
<comment type="caution">
    <text evidence="3">The sequence shown here is derived from an EMBL/GenBank/DDBJ whole genome shotgun (WGS) entry which is preliminary data.</text>
</comment>
<dbReference type="NCBIfam" id="TIGR00762">
    <property type="entry name" value="DegV"/>
    <property type="match status" value="1"/>
</dbReference>
<dbReference type="Pfam" id="PF02645">
    <property type="entry name" value="DegV"/>
    <property type="match status" value="1"/>
</dbReference>
<dbReference type="PANTHER" id="PTHR33434">
    <property type="entry name" value="DEGV DOMAIN-CONTAINING PROTEIN DR_1986-RELATED"/>
    <property type="match status" value="1"/>
</dbReference>
<protein>
    <submittedName>
        <fullName evidence="3">DegV family protein</fullName>
    </submittedName>
</protein>
<dbReference type="PANTHER" id="PTHR33434:SF8">
    <property type="entry name" value="DEGV DOMAIN-CONTAINING PROTEIN SPR1019"/>
    <property type="match status" value="1"/>
</dbReference>
<dbReference type="Gene3D" id="3.40.50.10170">
    <property type="match status" value="1"/>
</dbReference>
<organism evidence="3 4">
    <name type="scientific">Savagea serpentis</name>
    <dbReference type="NCBI Taxonomy" id="2785297"/>
    <lineage>
        <taxon>Bacteria</taxon>
        <taxon>Bacillati</taxon>
        <taxon>Bacillota</taxon>
        <taxon>Bacilli</taxon>
        <taxon>Bacillales</taxon>
        <taxon>Caryophanaceae</taxon>
        <taxon>Savagea</taxon>
    </lineage>
</organism>
<proteinExistence type="predicted"/>
<sequence length="280" mass="30176">MKMIHIVTDSTAELTEAEQKEYGIHVVPLNIFIDGKSYVDRVDLQPDEFLDLMRTSEELPKSSQPAVGVLKELYDELGKDGDSVISIHMTGGMSGTVKAAGQAASMTETDVTVIDSEYISFALGFQVKEAALAAKAGKTVEEVVAKVEEVKRNTTLFVVVDTLDNMVKGGRIGKGKAMLGSLLNIKPIARLEDGVYTPVGKARSYKQVASQLFKIFEEEIEGKHVKGVAIPHANGLKMAGPLKEKIDALNLGVEVSVAITTPIVSTHTGEGAIGFMYYTE</sequence>
<dbReference type="AlphaFoldDB" id="A0A8J7KKR2"/>
<comment type="function">
    <text evidence="1">May bind long-chain fatty acids, such as palmitate, and may play a role in lipid transport or fatty acid metabolism.</text>
</comment>
<dbReference type="PROSITE" id="PS51482">
    <property type="entry name" value="DEGV"/>
    <property type="match status" value="1"/>
</dbReference>
<evidence type="ECO:0000256" key="1">
    <source>
        <dbReference type="ARBA" id="ARBA00003238"/>
    </source>
</evidence>
<dbReference type="GO" id="GO:0008289">
    <property type="term" value="F:lipid binding"/>
    <property type="evidence" value="ECO:0007669"/>
    <property type="project" value="UniProtKB-KW"/>
</dbReference>
<dbReference type="SUPFAM" id="SSF82549">
    <property type="entry name" value="DAK1/DegV-like"/>
    <property type="match status" value="1"/>
</dbReference>
<evidence type="ECO:0000313" key="4">
    <source>
        <dbReference type="Proteomes" id="UP000622653"/>
    </source>
</evidence>
<gene>
    <name evidence="3" type="ORF">IRY55_03120</name>
</gene>
<evidence type="ECO:0000256" key="2">
    <source>
        <dbReference type="ARBA" id="ARBA00023121"/>
    </source>
</evidence>
<dbReference type="Proteomes" id="UP000622653">
    <property type="component" value="Unassembled WGS sequence"/>
</dbReference>
<dbReference type="Gene3D" id="3.30.1180.10">
    <property type="match status" value="1"/>
</dbReference>
<keyword evidence="2" id="KW-0446">Lipid-binding</keyword>